<feature type="domain" description="Glucose-6-phosphate dehydrogenase C-terminal" evidence="8">
    <location>
        <begin position="189"/>
        <end position="486"/>
    </location>
</feature>
<dbReference type="NCBIfam" id="NF009492">
    <property type="entry name" value="PRK12853.1-3"/>
    <property type="match status" value="1"/>
</dbReference>
<feature type="binding site" evidence="6">
    <location>
        <position position="148"/>
    </location>
    <ligand>
        <name>NADP(+)</name>
        <dbReference type="ChEBI" id="CHEBI:58349"/>
    </ligand>
</feature>
<dbReference type="GO" id="GO:0004345">
    <property type="term" value="F:glucose-6-phosphate dehydrogenase activity"/>
    <property type="evidence" value="ECO:0007669"/>
    <property type="project" value="UniProtKB-UniRule"/>
</dbReference>
<dbReference type="PANTHER" id="PTHR23429:SF0">
    <property type="entry name" value="GLUCOSE-6-PHOSPHATE 1-DEHYDROGENASE"/>
    <property type="match status" value="1"/>
</dbReference>
<dbReference type="GO" id="GO:0006006">
    <property type="term" value="P:glucose metabolic process"/>
    <property type="evidence" value="ECO:0007669"/>
    <property type="project" value="UniProtKB-KW"/>
</dbReference>
<dbReference type="HAMAP" id="MF_00966">
    <property type="entry name" value="G6PD"/>
    <property type="match status" value="1"/>
</dbReference>
<feature type="active site" description="Proton acceptor" evidence="6">
    <location>
        <position position="240"/>
    </location>
</feature>
<accession>A0A1L3GPD6</accession>
<proteinExistence type="inferred from homology"/>
<dbReference type="Pfam" id="PF02781">
    <property type="entry name" value="G6PD_C"/>
    <property type="match status" value="1"/>
</dbReference>
<dbReference type="AlphaFoldDB" id="A0A1L3GPD6"/>
<comment type="catalytic activity">
    <reaction evidence="6">
        <text>D-glucose 6-phosphate + NADP(+) = 6-phospho-D-glucono-1,5-lactone + NADPH + H(+)</text>
        <dbReference type="Rhea" id="RHEA:15841"/>
        <dbReference type="ChEBI" id="CHEBI:15378"/>
        <dbReference type="ChEBI" id="CHEBI:57783"/>
        <dbReference type="ChEBI" id="CHEBI:57955"/>
        <dbReference type="ChEBI" id="CHEBI:58349"/>
        <dbReference type="ChEBI" id="CHEBI:61548"/>
        <dbReference type="EC" id="1.1.1.49"/>
    </reaction>
</comment>
<dbReference type="NCBIfam" id="TIGR00871">
    <property type="entry name" value="zwf"/>
    <property type="match status" value="1"/>
</dbReference>
<dbReference type="UniPathway" id="UPA00115">
    <property type="reaction ID" value="UER00408"/>
</dbReference>
<dbReference type="Gene3D" id="3.30.360.10">
    <property type="entry name" value="Dihydrodipicolinate Reductase, domain 2"/>
    <property type="match status" value="1"/>
</dbReference>
<dbReference type="GO" id="GO:0009051">
    <property type="term" value="P:pentose-phosphate shunt, oxidative branch"/>
    <property type="evidence" value="ECO:0007669"/>
    <property type="project" value="TreeGrafter"/>
</dbReference>
<feature type="domain" description="Glucose-6-phosphate dehydrogenase NAD-binding" evidence="7">
    <location>
        <begin position="8"/>
        <end position="187"/>
    </location>
</feature>
<dbReference type="PANTHER" id="PTHR23429">
    <property type="entry name" value="GLUCOSE-6-PHOSPHATE 1-DEHYDROGENASE G6PD"/>
    <property type="match status" value="1"/>
</dbReference>
<gene>
    <name evidence="6" type="primary">zwf</name>
    <name evidence="9" type="ORF">A7E78_06595</name>
</gene>
<evidence type="ECO:0000259" key="7">
    <source>
        <dbReference type="Pfam" id="PF00479"/>
    </source>
</evidence>
<evidence type="ECO:0000256" key="6">
    <source>
        <dbReference type="HAMAP-Rule" id="MF_00966"/>
    </source>
</evidence>
<feature type="binding site" evidence="6">
    <location>
        <position position="340"/>
    </location>
    <ligand>
        <name>substrate</name>
    </ligand>
</feature>
<dbReference type="EC" id="1.1.1.49" evidence="6"/>
<dbReference type="InterPro" id="IPR036291">
    <property type="entry name" value="NAD(P)-bd_dom_sf"/>
</dbReference>
<name>A0A1L3GPD6_9BACT</name>
<feature type="binding site" evidence="6">
    <location>
        <position position="178"/>
    </location>
    <ligand>
        <name>substrate</name>
    </ligand>
</feature>
<dbReference type="GO" id="GO:0005829">
    <property type="term" value="C:cytosol"/>
    <property type="evidence" value="ECO:0007669"/>
    <property type="project" value="TreeGrafter"/>
</dbReference>
<reference evidence="9 10" key="1">
    <citation type="journal article" date="2017" name="Genome Announc.">
        <title>Complete Genome Sequences of Two Acetylene-Fermenting Pelobacter acetylenicus Strains.</title>
        <authorList>
            <person name="Sutton J.M."/>
            <person name="Baesman S.M."/>
            <person name="Fierst J.L."/>
            <person name="Poret-Peterson A.T."/>
            <person name="Oremland R.S."/>
            <person name="Dunlap D.S."/>
            <person name="Akob D.M."/>
        </authorList>
    </citation>
    <scope>NUCLEOTIDE SEQUENCE [LARGE SCALE GENOMIC DNA]</scope>
    <source>
        <strain evidence="9 10">SFB93</strain>
    </source>
</reference>
<keyword evidence="3 6" id="KW-0521">NADP</keyword>
<dbReference type="PIRSF" id="PIRSF000110">
    <property type="entry name" value="G6PD"/>
    <property type="match status" value="1"/>
</dbReference>
<evidence type="ECO:0000313" key="9">
    <source>
        <dbReference type="EMBL" id="APG27538.1"/>
    </source>
</evidence>
<feature type="binding site" evidence="6">
    <location>
        <begin position="11"/>
        <end position="18"/>
    </location>
    <ligand>
        <name>NADP(+)</name>
        <dbReference type="ChEBI" id="CHEBI:58349"/>
    </ligand>
</feature>
<feature type="binding site" evidence="6">
    <location>
        <begin position="87"/>
        <end position="88"/>
    </location>
    <ligand>
        <name>NADP(+)</name>
        <dbReference type="ChEBI" id="CHEBI:58349"/>
    </ligand>
</feature>
<evidence type="ECO:0000256" key="5">
    <source>
        <dbReference type="ARBA" id="ARBA00023277"/>
    </source>
</evidence>
<feature type="binding site" evidence="6">
    <location>
        <position position="182"/>
    </location>
    <ligand>
        <name>substrate</name>
    </ligand>
</feature>
<dbReference type="Pfam" id="PF00479">
    <property type="entry name" value="G6PD_N"/>
    <property type="match status" value="1"/>
</dbReference>
<dbReference type="Gene3D" id="3.40.50.720">
    <property type="entry name" value="NAD(P)-binding Rossmann-like Domain"/>
    <property type="match status" value="1"/>
</dbReference>
<dbReference type="STRING" id="1842532.A7E78_06595"/>
<dbReference type="SUPFAM" id="SSF51735">
    <property type="entry name" value="NAD(P)-binding Rossmann-fold domains"/>
    <property type="match status" value="1"/>
</dbReference>
<feature type="binding site" evidence="6">
    <location>
        <position position="235"/>
    </location>
    <ligand>
        <name>substrate</name>
    </ligand>
</feature>
<protein>
    <recommendedName>
        <fullName evidence="6">Glucose-6-phosphate 1-dehydrogenase</fullName>
        <shortName evidence="6">G6PD</shortName>
        <ecNumber evidence="6">1.1.1.49</ecNumber>
    </recommendedName>
</protein>
<organism evidence="9 10">
    <name type="scientific">Syntrophotalea acetylenivorans</name>
    <dbReference type="NCBI Taxonomy" id="1842532"/>
    <lineage>
        <taxon>Bacteria</taxon>
        <taxon>Pseudomonadati</taxon>
        <taxon>Thermodesulfobacteriota</taxon>
        <taxon>Desulfuromonadia</taxon>
        <taxon>Desulfuromonadales</taxon>
        <taxon>Syntrophotaleaceae</taxon>
        <taxon>Syntrophotalea</taxon>
    </lineage>
</organism>
<feature type="binding site" evidence="6">
    <location>
        <position position="45"/>
    </location>
    <ligand>
        <name>NADP(+)</name>
        <dbReference type="ChEBI" id="CHEBI:58349"/>
    </ligand>
</feature>
<comment type="pathway">
    <text evidence="1 6">Carbohydrate degradation; pentose phosphate pathway; D-ribulose 5-phosphate from D-glucose 6-phosphate (oxidative stage): step 1/3.</text>
</comment>
<dbReference type="KEGG" id="pef:A7E78_06595"/>
<dbReference type="InterPro" id="IPR022674">
    <property type="entry name" value="G6P_DH_NAD-bd"/>
</dbReference>
<dbReference type="SUPFAM" id="SSF55347">
    <property type="entry name" value="Glyceraldehyde-3-phosphate dehydrogenase-like, C-terminal domain"/>
    <property type="match status" value="1"/>
</dbReference>
<dbReference type="InterPro" id="IPR001282">
    <property type="entry name" value="G6P_DH"/>
</dbReference>
<evidence type="ECO:0000259" key="8">
    <source>
        <dbReference type="Pfam" id="PF02781"/>
    </source>
</evidence>
<evidence type="ECO:0000256" key="4">
    <source>
        <dbReference type="ARBA" id="ARBA00023002"/>
    </source>
</evidence>
<dbReference type="OrthoDB" id="9802739at2"/>
<evidence type="ECO:0000313" key="10">
    <source>
        <dbReference type="Proteomes" id="UP000182517"/>
    </source>
</evidence>
<keyword evidence="4 6" id="KW-0560">Oxidoreductase</keyword>
<dbReference type="RefSeq" id="WP_072283503.1">
    <property type="nucleotide sequence ID" value="NZ_CP015519.1"/>
</dbReference>
<feature type="binding site" evidence="6">
    <location>
        <position position="216"/>
    </location>
    <ligand>
        <name>substrate</name>
    </ligand>
</feature>
<dbReference type="Proteomes" id="UP000182517">
    <property type="component" value="Chromosome"/>
</dbReference>
<dbReference type="PRINTS" id="PR00079">
    <property type="entry name" value="G6PDHDRGNASE"/>
</dbReference>
<evidence type="ECO:0000256" key="3">
    <source>
        <dbReference type="ARBA" id="ARBA00022857"/>
    </source>
</evidence>
<evidence type="ECO:0000256" key="2">
    <source>
        <dbReference type="ARBA" id="ARBA00022526"/>
    </source>
</evidence>
<evidence type="ECO:0000256" key="1">
    <source>
        <dbReference type="ARBA" id="ARBA00004937"/>
    </source>
</evidence>
<sequence>MKEPCTIIIFGATGDLSRNKLLPALYHLEAAGRLPEGTRIVASGRRPWQPQQWQQEARQAIVDKARGGIDEATFSRFIERSEYYRGDLDQGDLYQELAELMTNRQRFSANIIFYMAVSPSAYGPIVEHLSNVGLLQEEEGWRRIVLEKPFGYDLKNATELQSQLSRFLEEKQVYRIDHYLGKGTVQNILVFRFGNVLMEPLWNRNYIDHVQITHAEPQGVGSRAGFYDNAGAVRDMIQSHLLQLLTFVAMEAPISMDAEALHDEKLKVLRSIRPLATENLDRCAVRARYSSGTVAGQPVQAYLQEPGVSPDSRTETYAALKLFIDNWRWSGVPFYLRTGKRLAEKQSMVSICFKHPPQQFFRASHIRCEASNWLLMGIQPDECLRVEMTVKAPGLEMATRRTGLDASYRRTDEVANDAYEELLLDIMKGDRSLFLSYREVQSAWQVVDPLLQGWAAQKDEIPEYAAGSWGPVEADRLFDEKCRFWRNSLELLP</sequence>
<keyword evidence="5 6" id="KW-0119">Carbohydrate metabolism</keyword>
<dbReference type="EMBL" id="CP015519">
    <property type="protein sequence ID" value="APG27538.1"/>
    <property type="molecule type" value="Genomic_DNA"/>
</dbReference>
<comment type="function">
    <text evidence="6">Catalyzes the oxidation of glucose 6-phosphate to 6-phosphogluconolactone.</text>
</comment>
<keyword evidence="10" id="KW-1185">Reference proteome</keyword>
<feature type="binding site" evidence="6">
    <location>
        <position position="345"/>
    </location>
    <ligand>
        <name>substrate</name>
    </ligand>
</feature>
<comment type="similarity">
    <text evidence="6">Belongs to the glucose-6-phosphate dehydrogenase family.</text>
</comment>
<dbReference type="GO" id="GO:0050661">
    <property type="term" value="F:NADP binding"/>
    <property type="evidence" value="ECO:0007669"/>
    <property type="project" value="UniProtKB-UniRule"/>
</dbReference>
<keyword evidence="2 6" id="KW-0313">Glucose metabolism</keyword>
<dbReference type="InterPro" id="IPR022675">
    <property type="entry name" value="G6P_DH_C"/>
</dbReference>